<keyword evidence="3" id="KW-1185">Reference proteome</keyword>
<name>A0A402AP77_9CHLR</name>
<reference evidence="3" key="1">
    <citation type="submission" date="2018-12" db="EMBL/GenBank/DDBJ databases">
        <title>Tengunoibacter tsumagoiensis gen. nov., sp. nov., Dictyobacter kobayashii sp. nov., D. alpinus sp. nov., and D. joshuensis sp. nov. and description of Dictyobacteraceae fam. nov. within the order Ktedonobacterales isolated from Tengu-no-mugimeshi.</title>
        <authorList>
            <person name="Wang C.M."/>
            <person name="Zheng Y."/>
            <person name="Sakai Y."/>
            <person name="Toyoda A."/>
            <person name="Minakuchi Y."/>
            <person name="Abe K."/>
            <person name="Yokota A."/>
            <person name="Yabe S."/>
        </authorList>
    </citation>
    <scope>NUCLEOTIDE SEQUENCE [LARGE SCALE GENOMIC DNA]</scope>
    <source>
        <strain evidence="3">Uno11</strain>
    </source>
</reference>
<feature type="domain" description="MmyB-like transcription regulator ligand binding" evidence="1">
    <location>
        <begin position="1"/>
        <end position="44"/>
    </location>
</feature>
<protein>
    <recommendedName>
        <fullName evidence="1">MmyB-like transcription regulator ligand binding domain-containing protein</fullName>
    </recommendedName>
</protein>
<proteinExistence type="predicted"/>
<dbReference type="InterPro" id="IPR041413">
    <property type="entry name" value="MLTR_LBD"/>
</dbReference>
<dbReference type="Proteomes" id="UP000287188">
    <property type="component" value="Unassembled WGS sequence"/>
</dbReference>
<dbReference type="Gene3D" id="3.30.450.180">
    <property type="match status" value="1"/>
</dbReference>
<accession>A0A402AP77</accession>
<dbReference type="Pfam" id="PF17765">
    <property type="entry name" value="MLTR_LBD"/>
    <property type="match status" value="1"/>
</dbReference>
<evidence type="ECO:0000313" key="3">
    <source>
        <dbReference type="Proteomes" id="UP000287188"/>
    </source>
</evidence>
<comment type="caution">
    <text evidence="2">The sequence shown here is derived from an EMBL/GenBank/DDBJ whole genome shotgun (WGS) entry which is preliminary data.</text>
</comment>
<dbReference type="EMBL" id="BIFS01000001">
    <property type="protein sequence ID" value="GCE20835.1"/>
    <property type="molecule type" value="Genomic_DNA"/>
</dbReference>
<sequence>MHHPLVGELTFDFRFLQTADAEQLRLMIYTPRSNSGTAEKIERLLATGVRHANGSSLSR</sequence>
<gene>
    <name evidence="2" type="ORF">KDK_46350</name>
</gene>
<evidence type="ECO:0000259" key="1">
    <source>
        <dbReference type="Pfam" id="PF17765"/>
    </source>
</evidence>
<evidence type="ECO:0000313" key="2">
    <source>
        <dbReference type="EMBL" id="GCE20835.1"/>
    </source>
</evidence>
<organism evidence="2 3">
    <name type="scientific">Dictyobacter kobayashii</name>
    <dbReference type="NCBI Taxonomy" id="2014872"/>
    <lineage>
        <taxon>Bacteria</taxon>
        <taxon>Bacillati</taxon>
        <taxon>Chloroflexota</taxon>
        <taxon>Ktedonobacteria</taxon>
        <taxon>Ktedonobacterales</taxon>
        <taxon>Dictyobacteraceae</taxon>
        <taxon>Dictyobacter</taxon>
    </lineage>
</organism>
<dbReference type="AlphaFoldDB" id="A0A402AP77"/>